<accession>A0A1R2BUD4</accession>
<comment type="caution">
    <text evidence="1">The sequence shown here is derived from an EMBL/GenBank/DDBJ whole genome shotgun (WGS) entry which is preliminary data.</text>
</comment>
<proteinExistence type="predicted"/>
<sequence>MKRGRLKISESKENSINDENMKKQLDDILQKYPKIPKKFNKDRRTKKKILDLSYDSYKHEEINRIYQNNSPNISKSSFSNKKSLWFKTKKDNPDLNGLQKYLFEFHQKSKILLNQLEQKVLGKPSD</sequence>
<evidence type="ECO:0000313" key="2">
    <source>
        <dbReference type="Proteomes" id="UP000187209"/>
    </source>
</evidence>
<name>A0A1R2BUD4_9CILI</name>
<dbReference type="Proteomes" id="UP000187209">
    <property type="component" value="Unassembled WGS sequence"/>
</dbReference>
<keyword evidence="2" id="KW-1185">Reference proteome</keyword>
<protein>
    <submittedName>
        <fullName evidence="1">Uncharacterized protein</fullName>
    </submittedName>
</protein>
<evidence type="ECO:0000313" key="1">
    <source>
        <dbReference type="EMBL" id="OMJ80301.1"/>
    </source>
</evidence>
<dbReference type="AlphaFoldDB" id="A0A1R2BUD4"/>
<reference evidence="1 2" key="1">
    <citation type="submission" date="2016-11" db="EMBL/GenBank/DDBJ databases">
        <title>The macronuclear genome of Stentor coeruleus: a giant cell with tiny introns.</title>
        <authorList>
            <person name="Slabodnick M."/>
            <person name="Ruby J.G."/>
            <person name="Reiff S.B."/>
            <person name="Swart E.C."/>
            <person name="Gosai S."/>
            <person name="Prabakaran S."/>
            <person name="Witkowska E."/>
            <person name="Larue G.E."/>
            <person name="Fisher S."/>
            <person name="Freeman R.M."/>
            <person name="Gunawardena J."/>
            <person name="Chu W."/>
            <person name="Stover N.A."/>
            <person name="Gregory B.D."/>
            <person name="Nowacki M."/>
            <person name="Derisi J."/>
            <person name="Roy S.W."/>
            <person name="Marshall W.F."/>
            <person name="Sood P."/>
        </authorList>
    </citation>
    <scope>NUCLEOTIDE SEQUENCE [LARGE SCALE GENOMIC DNA]</scope>
    <source>
        <strain evidence="1">WM001</strain>
    </source>
</reference>
<gene>
    <name evidence="1" type="ORF">SteCoe_19452</name>
</gene>
<organism evidence="1 2">
    <name type="scientific">Stentor coeruleus</name>
    <dbReference type="NCBI Taxonomy" id="5963"/>
    <lineage>
        <taxon>Eukaryota</taxon>
        <taxon>Sar</taxon>
        <taxon>Alveolata</taxon>
        <taxon>Ciliophora</taxon>
        <taxon>Postciliodesmatophora</taxon>
        <taxon>Heterotrichea</taxon>
        <taxon>Heterotrichida</taxon>
        <taxon>Stentoridae</taxon>
        <taxon>Stentor</taxon>
    </lineage>
</organism>
<dbReference type="EMBL" id="MPUH01000429">
    <property type="protein sequence ID" value="OMJ80301.1"/>
    <property type="molecule type" value="Genomic_DNA"/>
</dbReference>
<dbReference type="OrthoDB" id="325827at2759"/>